<feature type="compositionally biased region" description="Polar residues" evidence="16">
    <location>
        <begin position="99"/>
        <end position="117"/>
    </location>
</feature>
<evidence type="ECO:0000256" key="1">
    <source>
        <dbReference type="ARBA" id="ARBA00001947"/>
    </source>
</evidence>
<dbReference type="Proteomes" id="UP000198406">
    <property type="component" value="Unassembled WGS sequence"/>
</dbReference>
<dbReference type="EC" id="5.6.2.4" evidence="14"/>
<dbReference type="GO" id="GO:0009378">
    <property type="term" value="F:four-way junction helicase activity"/>
    <property type="evidence" value="ECO:0007669"/>
    <property type="project" value="TreeGrafter"/>
</dbReference>
<dbReference type="GO" id="GO:0003677">
    <property type="term" value="F:DNA binding"/>
    <property type="evidence" value="ECO:0007669"/>
    <property type="project" value="UniProtKB-KW"/>
</dbReference>
<dbReference type="Pfam" id="PF00271">
    <property type="entry name" value="Helicase_C"/>
    <property type="match status" value="1"/>
</dbReference>
<keyword evidence="5 15" id="KW-0863">Zinc-finger</keyword>
<feature type="domain" description="Helicase ATP-binding" evidence="18">
    <location>
        <begin position="433"/>
        <end position="611"/>
    </location>
</feature>
<dbReference type="SMART" id="SM00956">
    <property type="entry name" value="RQC"/>
    <property type="match status" value="1"/>
</dbReference>
<feature type="region of interest" description="Disordered" evidence="16">
    <location>
        <begin position="86"/>
        <end position="125"/>
    </location>
</feature>
<feature type="domain" description="HRDC" evidence="17">
    <location>
        <begin position="895"/>
        <end position="980"/>
    </location>
</feature>
<dbReference type="PROSITE" id="PS51194">
    <property type="entry name" value="HELICASE_CTER"/>
    <property type="match status" value="1"/>
</dbReference>
<keyword evidence="4" id="KW-0547">Nucleotide-binding</keyword>
<dbReference type="InterPro" id="IPR010666">
    <property type="entry name" value="Znf_GRF"/>
</dbReference>
<dbReference type="InterPro" id="IPR004589">
    <property type="entry name" value="DNA_helicase_ATP-dep_RecQ"/>
</dbReference>
<evidence type="ECO:0000259" key="18">
    <source>
        <dbReference type="PROSITE" id="PS51192"/>
    </source>
</evidence>
<keyword evidence="12" id="KW-0539">Nucleus</keyword>
<keyword evidence="10" id="KW-0238">DNA-binding</keyword>
<dbReference type="InParanoid" id="A0A1Z5JAK7"/>
<dbReference type="InterPro" id="IPR011545">
    <property type="entry name" value="DEAD/DEAH_box_helicase_dom"/>
</dbReference>
<dbReference type="SUPFAM" id="SSF52540">
    <property type="entry name" value="P-loop containing nucleoside triphosphate hydrolases"/>
    <property type="match status" value="1"/>
</dbReference>
<dbReference type="GO" id="GO:0000724">
    <property type="term" value="P:double-strand break repair via homologous recombination"/>
    <property type="evidence" value="ECO:0007669"/>
    <property type="project" value="TreeGrafter"/>
</dbReference>
<dbReference type="Pfam" id="PF00570">
    <property type="entry name" value="HRDC"/>
    <property type="match status" value="1"/>
</dbReference>
<evidence type="ECO:0000256" key="6">
    <source>
        <dbReference type="ARBA" id="ARBA00022801"/>
    </source>
</evidence>
<evidence type="ECO:0000256" key="2">
    <source>
        <dbReference type="ARBA" id="ARBA00005446"/>
    </source>
</evidence>
<dbReference type="InterPro" id="IPR002464">
    <property type="entry name" value="DNA/RNA_helicase_DEAH_CS"/>
</dbReference>
<evidence type="ECO:0000256" key="4">
    <source>
        <dbReference type="ARBA" id="ARBA00022741"/>
    </source>
</evidence>
<evidence type="ECO:0000259" key="19">
    <source>
        <dbReference type="PROSITE" id="PS51194"/>
    </source>
</evidence>
<evidence type="ECO:0000256" key="16">
    <source>
        <dbReference type="SAM" id="MobiDB-lite"/>
    </source>
</evidence>
<keyword evidence="8" id="KW-0862">Zinc</keyword>
<evidence type="ECO:0000256" key="5">
    <source>
        <dbReference type="ARBA" id="ARBA00022771"/>
    </source>
</evidence>
<sequence>MTSLRNNVEHCRDEYRRKANSNDGRNGRTAGFEYAVQKGGISLAERRWRELRRQKHSCFSLHKPTPSSSGRYQPVFNLESVSTLIEQQRKEHASDPQLLPQQPTLSTSDPSILQNTDQQHDHAAGTPMKRIRNRHNAVYGEHLPNAFNSPACAAKVFGKQSLQNEERNVCQSLITAGTGLLNESNLLVGRAATSASIGMDSNLDDDGDLDDIIASIDEEQIIAQQRLPQATREQRNDDYSFDYGVECQDENFDTTSLSRSSTGHNFKMPLNRPINTPQNADVPGFSSASTLVDSYYSNRVFAPKPPPNVPHSIDGRSNFPQSNSGISPYQERDPSPNFGSFSSLGQTPLCPGHGVPCRILTARSANNNGREFYKCSLPEDQKCDFFQWVDGVEGSSYQAGGSVSSGGEVKDMYAENRRKFGHREFRPGQKNVIENAIAGRDVFVLMPTGGGKSLCYQLPAWCCPGLAVVISPLLSLIQDQVQSMTKLGIESVYLASSQDYESEQVAITRRINETTAHGGVKLLYLTPEKLSNSTHMQSMLRRLHSRNLISRFVVDEAHCLSDWGHDFRPDYNKLGMIRSQYPGVPIMALTATANEKVVNDAIRALGMQNEYRYVSSFNRPNLRYEVRKKDGKVIEEIADYIAGRPNDSGVVYCLSRKDCENLSEKLEEIVRKKPNCHRLRVSFYHAELDARERERRHRDWSNGSISVLCATVAFGMGIDKPDVRTLNQRRNGGITLNQLSELFRGSKNKQTTRFLDTDRLANYGAGSSIKKGDLDRIIHAMIFERILIETTVQNKGGFASDYVSLGESAYQIENGQKKFIVNFPRIEPTGVENKEKAKKKKATKTSSLPISKKQAKNAIAAFSRSVVVIDSDSSSDESLEASLSKKQRAASTLQVDHTQNLAERIKLLAQNWSEEERMCGKNIYYWNILSNNTMKAIASRRPRTIEELKDVGGLGENIISEYGDRIVKVVVSYINQNGLDDMTRATKRPKIPSDSDSTNQRTATNNLSSNIVEISDKDDEFDAGIDFSTIELPEIGGTSTTGSSKSPYF</sequence>
<dbReference type="FunFam" id="3.40.50.300:FF:000296">
    <property type="entry name" value="ATP-dependent DNA helicase RecQ"/>
    <property type="match status" value="1"/>
</dbReference>
<dbReference type="GO" id="GO:0008270">
    <property type="term" value="F:zinc ion binding"/>
    <property type="evidence" value="ECO:0007669"/>
    <property type="project" value="UniProtKB-KW"/>
</dbReference>
<evidence type="ECO:0000256" key="11">
    <source>
        <dbReference type="ARBA" id="ARBA00023235"/>
    </source>
</evidence>
<gene>
    <name evidence="21" type="ORF">FisN_1Hh332</name>
</gene>
<dbReference type="InterPro" id="IPR002121">
    <property type="entry name" value="HRDC_dom"/>
</dbReference>
<evidence type="ECO:0000256" key="8">
    <source>
        <dbReference type="ARBA" id="ARBA00022833"/>
    </source>
</evidence>
<feature type="region of interest" description="Disordered" evidence="16">
    <location>
        <begin position="303"/>
        <end position="343"/>
    </location>
</feature>
<keyword evidence="6" id="KW-0378">Hydrolase</keyword>
<dbReference type="AlphaFoldDB" id="A0A1Z5JAK7"/>
<dbReference type="InterPro" id="IPR027417">
    <property type="entry name" value="P-loop_NTPase"/>
</dbReference>
<dbReference type="GO" id="GO:0043138">
    <property type="term" value="F:3'-5' DNA helicase activity"/>
    <property type="evidence" value="ECO:0007669"/>
    <property type="project" value="UniProtKB-EC"/>
</dbReference>
<dbReference type="GO" id="GO:0006260">
    <property type="term" value="P:DNA replication"/>
    <property type="evidence" value="ECO:0007669"/>
    <property type="project" value="InterPro"/>
</dbReference>
<feature type="domain" description="GRF-type" evidence="20">
    <location>
        <begin position="350"/>
        <end position="392"/>
    </location>
</feature>
<dbReference type="NCBIfam" id="TIGR00614">
    <property type="entry name" value="recQ_fam"/>
    <property type="match status" value="1"/>
</dbReference>
<feature type="compositionally biased region" description="Polar residues" evidence="16">
    <location>
        <begin position="318"/>
        <end position="327"/>
    </location>
</feature>
<evidence type="ECO:0000256" key="15">
    <source>
        <dbReference type="PROSITE-ProRule" id="PRU01343"/>
    </source>
</evidence>
<keyword evidence="3" id="KW-0479">Metal-binding</keyword>
<dbReference type="GO" id="GO:0005524">
    <property type="term" value="F:ATP binding"/>
    <property type="evidence" value="ECO:0007669"/>
    <property type="project" value="UniProtKB-KW"/>
</dbReference>
<protein>
    <recommendedName>
        <fullName evidence="14">DNA 3'-5' helicase</fullName>
        <ecNumber evidence="14">5.6.2.4</ecNumber>
    </recommendedName>
</protein>
<dbReference type="PANTHER" id="PTHR13710:SF153">
    <property type="entry name" value="RECQ-LIKE DNA HELICASE BLM"/>
    <property type="match status" value="1"/>
</dbReference>
<dbReference type="Pfam" id="PF00270">
    <property type="entry name" value="DEAD"/>
    <property type="match status" value="1"/>
</dbReference>
<dbReference type="Pfam" id="PF09382">
    <property type="entry name" value="RQC"/>
    <property type="match status" value="1"/>
</dbReference>
<dbReference type="InterPro" id="IPR010997">
    <property type="entry name" value="HRDC-like_sf"/>
</dbReference>
<name>A0A1Z5JAK7_FISSO</name>
<dbReference type="InterPro" id="IPR044876">
    <property type="entry name" value="HRDC_dom_sf"/>
</dbReference>
<comment type="caution">
    <text evidence="21">The sequence shown here is derived from an EMBL/GenBank/DDBJ whole genome shotgun (WGS) entry which is preliminary data.</text>
</comment>
<evidence type="ECO:0000256" key="3">
    <source>
        <dbReference type="ARBA" id="ARBA00022723"/>
    </source>
</evidence>
<dbReference type="PROSITE" id="PS51192">
    <property type="entry name" value="HELICASE_ATP_BIND_1"/>
    <property type="match status" value="1"/>
</dbReference>
<evidence type="ECO:0000256" key="13">
    <source>
        <dbReference type="ARBA" id="ARBA00034617"/>
    </source>
</evidence>
<dbReference type="SUPFAM" id="SSF47819">
    <property type="entry name" value="HRDC-like"/>
    <property type="match status" value="1"/>
</dbReference>
<dbReference type="GO" id="GO:0005737">
    <property type="term" value="C:cytoplasm"/>
    <property type="evidence" value="ECO:0007669"/>
    <property type="project" value="TreeGrafter"/>
</dbReference>
<comment type="cofactor">
    <cofactor evidence="1">
        <name>Zn(2+)</name>
        <dbReference type="ChEBI" id="CHEBI:29105"/>
    </cofactor>
</comment>
<dbReference type="PROSITE" id="PS50967">
    <property type="entry name" value="HRDC"/>
    <property type="match status" value="1"/>
</dbReference>
<evidence type="ECO:0000256" key="14">
    <source>
        <dbReference type="ARBA" id="ARBA00034808"/>
    </source>
</evidence>
<dbReference type="EMBL" id="BDSP01000025">
    <property type="protein sequence ID" value="GAX10791.1"/>
    <property type="molecule type" value="Genomic_DNA"/>
</dbReference>
<keyword evidence="7" id="KW-0347">Helicase</keyword>
<dbReference type="PROSITE" id="PS00690">
    <property type="entry name" value="DEAH_ATP_HELICASE"/>
    <property type="match status" value="1"/>
</dbReference>
<dbReference type="Pfam" id="PF06839">
    <property type="entry name" value="Zn_ribbon_GRF"/>
    <property type="match status" value="1"/>
</dbReference>
<dbReference type="SUPFAM" id="SSF46785">
    <property type="entry name" value="Winged helix' DNA-binding domain"/>
    <property type="match status" value="1"/>
</dbReference>
<dbReference type="Gene3D" id="1.10.150.80">
    <property type="entry name" value="HRDC domain"/>
    <property type="match status" value="1"/>
</dbReference>
<evidence type="ECO:0000256" key="7">
    <source>
        <dbReference type="ARBA" id="ARBA00022806"/>
    </source>
</evidence>
<comment type="catalytic activity">
    <reaction evidence="13">
        <text>Couples ATP hydrolysis with the unwinding of duplex DNA by translocating in the 3'-5' direction.</text>
        <dbReference type="EC" id="5.6.2.4"/>
    </reaction>
</comment>
<dbReference type="InterPro" id="IPR018982">
    <property type="entry name" value="RQC_domain"/>
</dbReference>
<reference evidence="21 22" key="1">
    <citation type="journal article" date="2015" name="Plant Cell">
        <title>Oil accumulation by the oleaginous diatom Fistulifera solaris as revealed by the genome and transcriptome.</title>
        <authorList>
            <person name="Tanaka T."/>
            <person name="Maeda Y."/>
            <person name="Veluchamy A."/>
            <person name="Tanaka M."/>
            <person name="Abida H."/>
            <person name="Marechal E."/>
            <person name="Bowler C."/>
            <person name="Muto M."/>
            <person name="Sunaga Y."/>
            <person name="Tanaka M."/>
            <person name="Yoshino T."/>
            <person name="Taniguchi T."/>
            <person name="Fukuda Y."/>
            <person name="Nemoto M."/>
            <person name="Matsumoto M."/>
            <person name="Wong P.S."/>
            <person name="Aburatani S."/>
            <person name="Fujibuchi W."/>
        </authorList>
    </citation>
    <scope>NUCLEOTIDE SEQUENCE [LARGE SCALE GENOMIC DNA]</scope>
    <source>
        <strain evidence="21 22">JPCC DA0580</strain>
    </source>
</reference>
<feature type="compositionally biased region" description="Polar residues" evidence="16">
    <location>
        <begin position="994"/>
        <end position="1011"/>
    </location>
</feature>
<dbReference type="GO" id="GO:0005694">
    <property type="term" value="C:chromosome"/>
    <property type="evidence" value="ECO:0007669"/>
    <property type="project" value="TreeGrafter"/>
</dbReference>
<evidence type="ECO:0000313" key="22">
    <source>
        <dbReference type="Proteomes" id="UP000198406"/>
    </source>
</evidence>
<feature type="domain" description="Helicase C-terminal" evidence="19">
    <location>
        <begin position="633"/>
        <end position="806"/>
    </location>
</feature>
<evidence type="ECO:0000259" key="20">
    <source>
        <dbReference type="PROSITE" id="PS51999"/>
    </source>
</evidence>
<evidence type="ECO:0000313" key="21">
    <source>
        <dbReference type="EMBL" id="GAX10791.1"/>
    </source>
</evidence>
<keyword evidence="9" id="KW-0067">ATP-binding</keyword>
<dbReference type="GO" id="GO:0005634">
    <property type="term" value="C:nucleus"/>
    <property type="evidence" value="ECO:0007669"/>
    <property type="project" value="TreeGrafter"/>
</dbReference>
<dbReference type="CDD" id="cd17920">
    <property type="entry name" value="DEXHc_RecQ"/>
    <property type="match status" value="1"/>
</dbReference>
<evidence type="ECO:0000256" key="12">
    <source>
        <dbReference type="ARBA" id="ARBA00023242"/>
    </source>
</evidence>
<dbReference type="Gene3D" id="3.40.50.300">
    <property type="entry name" value="P-loop containing nucleotide triphosphate hydrolases"/>
    <property type="match status" value="2"/>
</dbReference>
<dbReference type="InterPro" id="IPR001650">
    <property type="entry name" value="Helicase_C-like"/>
</dbReference>
<dbReference type="SMART" id="SM00487">
    <property type="entry name" value="DEXDc"/>
    <property type="match status" value="1"/>
</dbReference>
<keyword evidence="11" id="KW-0413">Isomerase</keyword>
<dbReference type="InterPro" id="IPR036390">
    <property type="entry name" value="WH_DNA-bd_sf"/>
</dbReference>
<dbReference type="PROSITE" id="PS51999">
    <property type="entry name" value="ZF_GRF"/>
    <property type="match status" value="1"/>
</dbReference>
<feature type="region of interest" description="Disordered" evidence="16">
    <location>
        <begin position="984"/>
        <end position="1011"/>
    </location>
</feature>
<organism evidence="21 22">
    <name type="scientific">Fistulifera solaris</name>
    <name type="common">Oleaginous diatom</name>
    <dbReference type="NCBI Taxonomy" id="1519565"/>
    <lineage>
        <taxon>Eukaryota</taxon>
        <taxon>Sar</taxon>
        <taxon>Stramenopiles</taxon>
        <taxon>Ochrophyta</taxon>
        <taxon>Bacillariophyta</taxon>
        <taxon>Bacillariophyceae</taxon>
        <taxon>Bacillariophycidae</taxon>
        <taxon>Naviculales</taxon>
        <taxon>Naviculaceae</taxon>
        <taxon>Fistulifera</taxon>
    </lineage>
</organism>
<comment type="similarity">
    <text evidence="2">Belongs to the helicase family. RecQ subfamily.</text>
</comment>
<dbReference type="Gene3D" id="1.10.10.10">
    <property type="entry name" value="Winged helix-like DNA-binding domain superfamily/Winged helix DNA-binding domain"/>
    <property type="match status" value="1"/>
</dbReference>
<proteinExistence type="inferred from homology"/>
<dbReference type="PANTHER" id="PTHR13710">
    <property type="entry name" value="DNA HELICASE RECQ FAMILY MEMBER"/>
    <property type="match status" value="1"/>
</dbReference>
<keyword evidence="22" id="KW-1185">Reference proteome</keyword>
<dbReference type="OrthoDB" id="10261556at2759"/>
<evidence type="ECO:0000256" key="9">
    <source>
        <dbReference type="ARBA" id="ARBA00022840"/>
    </source>
</evidence>
<evidence type="ECO:0000256" key="10">
    <source>
        <dbReference type="ARBA" id="ARBA00023125"/>
    </source>
</evidence>
<evidence type="ECO:0000259" key="17">
    <source>
        <dbReference type="PROSITE" id="PS50967"/>
    </source>
</evidence>
<accession>A0A1Z5JAK7</accession>
<dbReference type="GO" id="GO:0016787">
    <property type="term" value="F:hydrolase activity"/>
    <property type="evidence" value="ECO:0007669"/>
    <property type="project" value="UniProtKB-KW"/>
</dbReference>
<dbReference type="InterPro" id="IPR014001">
    <property type="entry name" value="Helicase_ATP-bd"/>
</dbReference>
<dbReference type="InterPro" id="IPR036388">
    <property type="entry name" value="WH-like_DNA-bd_sf"/>
</dbReference>